<dbReference type="CDD" id="cd09809">
    <property type="entry name" value="human_WWOX_like_SDR_c-like"/>
    <property type="match status" value="1"/>
</dbReference>
<dbReference type="SUPFAM" id="SSF51045">
    <property type="entry name" value="WW domain"/>
    <property type="match status" value="2"/>
</dbReference>
<keyword evidence="13" id="KW-0560">Oxidoreductase</keyword>
<evidence type="ECO:0000313" key="19">
    <source>
        <dbReference type="Proteomes" id="UP000504602"/>
    </source>
</evidence>
<dbReference type="PANTHER" id="PTHR24320">
    <property type="entry name" value="RETINOL DEHYDROGENASE"/>
    <property type="match status" value="1"/>
</dbReference>
<dbReference type="InterPro" id="IPR002347">
    <property type="entry name" value="SDR_fam"/>
</dbReference>
<keyword evidence="7" id="KW-0963">Cytoplasm</keyword>
<dbReference type="GO" id="GO:0016055">
    <property type="term" value="P:Wnt signaling pathway"/>
    <property type="evidence" value="ECO:0007669"/>
    <property type="project" value="UniProtKB-KW"/>
</dbReference>
<evidence type="ECO:0000256" key="5">
    <source>
        <dbReference type="ARBA" id="ARBA00006484"/>
    </source>
</evidence>
<dbReference type="GO" id="GO:0005739">
    <property type="term" value="C:mitochondrion"/>
    <property type="evidence" value="ECO:0007669"/>
    <property type="project" value="UniProtKB-SubCell"/>
</dbReference>
<evidence type="ECO:0000256" key="7">
    <source>
        <dbReference type="ARBA" id="ARBA00022490"/>
    </source>
</evidence>
<dbReference type="InterPro" id="IPR036020">
    <property type="entry name" value="WW_dom_sf"/>
</dbReference>
<keyword evidence="9" id="KW-0879">Wnt signaling pathway</keyword>
<dbReference type="PRINTS" id="PR00081">
    <property type="entry name" value="GDHRDH"/>
</dbReference>
<evidence type="ECO:0000256" key="12">
    <source>
        <dbReference type="ARBA" id="ARBA00022857"/>
    </source>
</evidence>
<proteinExistence type="inferred from homology"/>
<dbReference type="Pfam" id="PF00106">
    <property type="entry name" value="adh_short"/>
    <property type="match status" value="1"/>
</dbReference>
<dbReference type="KEGG" id="gfr:102036644"/>
<keyword evidence="12" id="KW-0521">NADP</keyword>
<dbReference type="FunFam" id="2.20.70.10:FF:000040">
    <property type="entry name" value="WW domain containing oxidoreductase"/>
    <property type="match status" value="1"/>
</dbReference>
<keyword evidence="16" id="KW-0458">Lysosome</keyword>
<evidence type="ECO:0000256" key="4">
    <source>
        <dbReference type="ARBA" id="ARBA00004555"/>
    </source>
</evidence>
<dbReference type="SMART" id="SM00456">
    <property type="entry name" value="WW"/>
    <property type="match status" value="2"/>
</dbReference>
<feature type="domain" description="WW" evidence="18">
    <location>
        <begin position="16"/>
        <end position="49"/>
    </location>
</feature>
<feature type="region of interest" description="Disordered" evidence="17">
    <location>
        <begin position="1"/>
        <end position="23"/>
    </location>
</feature>
<dbReference type="FunFam" id="3.40.50.720:FF:000353">
    <property type="entry name" value="WW domain-containing oxidoreductase"/>
    <property type="match status" value="1"/>
</dbReference>
<dbReference type="Proteomes" id="UP000504602">
    <property type="component" value="Unplaced"/>
</dbReference>
<name>A0A6I9HJI9_GEOFO</name>
<keyword evidence="19" id="KW-1185">Reference proteome</keyword>
<dbReference type="InParanoid" id="A0A6I9HJI9"/>
<dbReference type="AlphaFoldDB" id="A0A6I9HJI9"/>
<evidence type="ECO:0000256" key="10">
    <source>
        <dbReference type="ARBA" id="ARBA00022703"/>
    </source>
</evidence>
<dbReference type="RefSeq" id="XP_005422842.1">
    <property type="nucleotide sequence ID" value="XM_005422785.2"/>
</dbReference>
<dbReference type="GO" id="GO:0005794">
    <property type="term" value="C:Golgi apparatus"/>
    <property type="evidence" value="ECO:0007669"/>
    <property type="project" value="UniProtKB-SubCell"/>
</dbReference>
<dbReference type="PANTHER" id="PTHR24320:SF282">
    <property type="entry name" value="WW DOMAIN-CONTAINING OXIDOREDUCTASE"/>
    <property type="match status" value="1"/>
</dbReference>
<dbReference type="InterPro" id="IPR036291">
    <property type="entry name" value="NAD(P)-bd_dom_sf"/>
</dbReference>
<dbReference type="GO" id="GO:0006915">
    <property type="term" value="P:apoptotic process"/>
    <property type="evidence" value="ECO:0007669"/>
    <property type="project" value="UniProtKB-KW"/>
</dbReference>
<dbReference type="InterPro" id="IPR042732">
    <property type="entry name" value="WWOX_SDR_c-like"/>
</dbReference>
<comment type="similarity">
    <text evidence="5">Belongs to the short-chain dehydrogenases/reductases (SDR) family.</text>
</comment>
<evidence type="ECO:0000259" key="18">
    <source>
        <dbReference type="PROSITE" id="PS50020"/>
    </source>
</evidence>
<dbReference type="GO" id="GO:0009966">
    <property type="term" value="P:regulation of signal transduction"/>
    <property type="evidence" value="ECO:0007669"/>
    <property type="project" value="UniProtKB-ARBA"/>
</dbReference>
<dbReference type="SUPFAM" id="SSF51735">
    <property type="entry name" value="NAD(P)-binding Rossmann-fold domains"/>
    <property type="match status" value="1"/>
</dbReference>
<dbReference type="FunFam" id="2.20.70.10:FF:000032">
    <property type="entry name" value="WW domain containing oxidoreductase"/>
    <property type="match status" value="1"/>
</dbReference>
<keyword evidence="15" id="KW-0496">Mitochondrion</keyword>
<dbReference type="GeneID" id="102036644"/>
<dbReference type="Gene3D" id="3.40.50.720">
    <property type="entry name" value="NAD(P)-binding Rossmann-like Domain"/>
    <property type="match status" value="1"/>
</dbReference>
<evidence type="ECO:0000256" key="3">
    <source>
        <dbReference type="ARBA" id="ARBA00004496"/>
    </source>
</evidence>
<evidence type="ECO:0000256" key="2">
    <source>
        <dbReference type="ARBA" id="ARBA00004371"/>
    </source>
</evidence>
<dbReference type="OrthoDB" id="9989144at2759"/>
<dbReference type="GO" id="GO:0016491">
    <property type="term" value="F:oxidoreductase activity"/>
    <property type="evidence" value="ECO:0007669"/>
    <property type="project" value="UniProtKB-KW"/>
</dbReference>
<evidence type="ECO:0000256" key="8">
    <source>
        <dbReference type="ARBA" id="ARBA00022553"/>
    </source>
</evidence>
<accession>A0A6I9HJI9</accession>
<dbReference type="FunCoup" id="A0A6I9HJI9">
    <property type="interactions" value="137"/>
</dbReference>
<protein>
    <recommendedName>
        <fullName evidence="6">WW domain-containing oxidoreductase</fullName>
    </recommendedName>
</protein>
<dbReference type="Gene3D" id="2.20.70.10">
    <property type="match status" value="2"/>
</dbReference>
<dbReference type="CTD" id="51741"/>
<gene>
    <name evidence="20" type="primary">WWOX</name>
</gene>
<evidence type="ECO:0000313" key="20">
    <source>
        <dbReference type="RefSeq" id="XP_005422842.1"/>
    </source>
</evidence>
<keyword evidence="14" id="KW-0333">Golgi apparatus</keyword>
<dbReference type="Pfam" id="PF00397">
    <property type="entry name" value="WW"/>
    <property type="match status" value="2"/>
</dbReference>
<evidence type="ECO:0000256" key="15">
    <source>
        <dbReference type="ARBA" id="ARBA00023128"/>
    </source>
</evidence>
<evidence type="ECO:0000256" key="1">
    <source>
        <dbReference type="ARBA" id="ARBA00004173"/>
    </source>
</evidence>
<sequence length="414" mass="46388">MAALKYAGLEDTDSEEELPPGWEERTTKDGWVYYANHLEEKTQWEHPKSGKRKRVAGDLPYGWEQETDENGQVYFVDHINKRTTYLDPRLAFTVEDNPVKPTTRQKYDGNSTAMEILQGRDLSGKVAIITGANSGIGFETAKSLALHGACVILACRSPARGDAAVQRILEEWHKAKVEAMTLDLASLQSVQHFAEAFKSKNLPLHMLICNAAVFGVPWSLTEDGLESTFQVNHLGHFYLVQLLEDVLRQSSPARVVVVSSESHRFTEIKDSSGKLDFSLLSPSKKEYWAMLAYNRSKLCNILFSNELNRRLSPHGVTSNSVHPGNMMYSSIHRSWWLYTLLFTLARPFTKSMQQGAATTVYCATAAELEGLGGMYFNNCCRCLPSQQAQDSTTATALWELSHRLIQERAGSQAK</sequence>
<evidence type="ECO:0000256" key="9">
    <source>
        <dbReference type="ARBA" id="ARBA00022687"/>
    </source>
</evidence>
<dbReference type="PROSITE" id="PS50020">
    <property type="entry name" value="WW_DOMAIN_2"/>
    <property type="match status" value="2"/>
</dbReference>
<reference evidence="20" key="1">
    <citation type="submission" date="2025-08" db="UniProtKB">
        <authorList>
            <consortium name="RefSeq"/>
        </authorList>
    </citation>
    <scope>IDENTIFICATION</scope>
</reference>
<dbReference type="CDD" id="cd00201">
    <property type="entry name" value="WW"/>
    <property type="match status" value="2"/>
</dbReference>
<evidence type="ECO:0000256" key="17">
    <source>
        <dbReference type="SAM" id="MobiDB-lite"/>
    </source>
</evidence>
<dbReference type="PROSITE" id="PS01159">
    <property type="entry name" value="WW_DOMAIN_1"/>
    <property type="match status" value="2"/>
</dbReference>
<dbReference type="GO" id="GO:0019899">
    <property type="term" value="F:enzyme binding"/>
    <property type="evidence" value="ECO:0007669"/>
    <property type="project" value="UniProtKB-ARBA"/>
</dbReference>
<dbReference type="InterPro" id="IPR001202">
    <property type="entry name" value="WW_dom"/>
</dbReference>
<evidence type="ECO:0000256" key="11">
    <source>
        <dbReference type="ARBA" id="ARBA00022737"/>
    </source>
</evidence>
<evidence type="ECO:0000256" key="13">
    <source>
        <dbReference type="ARBA" id="ARBA00023002"/>
    </source>
</evidence>
<keyword evidence="11" id="KW-0677">Repeat</keyword>
<evidence type="ECO:0000256" key="14">
    <source>
        <dbReference type="ARBA" id="ARBA00023034"/>
    </source>
</evidence>
<evidence type="ECO:0000256" key="6">
    <source>
        <dbReference type="ARBA" id="ARBA00016094"/>
    </source>
</evidence>
<feature type="domain" description="WW" evidence="18">
    <location>
        <begin position="57"/>
        <end position="90"/>
    </location>
</feature>
<dbReference type="GO" id="GO:0005634">
    <property type="term" value="C:nucleus"/>
    <property type="evidence" value="ECO:0007669"/>
    <property type="project" value="UniProtKB-ARBA"/>
</dbReference>
<evidence type="ECO:0000256" key="16">
    <source>
        <dbReference type="ARBA" id="ARBA00023228"/>
    </source>
</evidence>
<dbReference type="GO" id="GO:0005764">
    <property type="term" value="C:lysosome"/>
    <property type="evidence" value="ECO:0007669"/>
    <property type="project" value="UniProtKB-SubCell"/>
</dbReference>
<comment type="subcellular location">
    <subcellularLocation>
        <location evidence="3">Cytoplasm</location>
    </subcellularLocation>
    <subcellularLocation>
        <location evidence="4">Golgi apparatus</location>
    </subcellularLocation>
    <subcellularLocation>
        <location evidence="2">Lysosome</location>
    </subcellularLocation>
    <subcellularLocation>
        <location evidence="1">Mitochondrion</location>
    </subcellularLocation>
</comment>
<organism evidence="19 20">
    <name type="scientific">Geospiza fortis</name>
    <name type="common">Medium ground-finch</name>
    <dbReference type="NCBI Taxonomy" id="48883"/>
    <lineage>
        <taxon>Eukaryota</taxon>
        <taxon>Metazoa</taxon>
        <taxon>Chordata</taxon>
        <taxon>Craniata</taxon>
        <taxon>Vertebrata</taxon>
        <taxon>Euteleostomi</taxon>
        <taxon>Archelosauria</taxon>
        <taxon>Archosauria</taxon>
        <taxon>Dinosauria</taxon>
        <taxon>Saurischia</taxon>
        <taxon>Theropoda</taxon>
        <taxon>Coelurosauria</taxon>
        <taxon>Aves</taxon>
        <taxon>Neognathae</taxon>
        <taxon>Neoaves</taxon>
        <taxon>Telluraves</taxon>
        <taxon>Australaves</taxon>
        <taxon>Passeriformes</taxon>
        <taxon>Thraupidae</taxon>
        <taxon>Geospiza</taxon>
    </lineage>
</organism>
<dbReference type="GO" id="GO:0071560">
    <property type="term" value="P:cellular response to transforming growth factor beta stimulus"/>
    <property type="evidence" value="ECO:0007669"/>
    <property type="project" value="UniProtKB-ARBA"/>
</dbReference>
<keyword evidence="8" id="KW-0597">Phosphoprotein</keyword>
<keyword evidence="10" id="KW-0053">Apoptosis</keyword>